<dbReference type="PANTHER" id="PTHR48043:SF159">
    <property type="entry name" value="EG:EG0003.4 PROTEIN-RELATED"/>
    <property type="match status" value="1"/>
</dbReference>
<evidence type="ECO:0000256" key="1">
    <source>
        <dbReference type="ARBA" id="ARBA00009995"/>
    </source>
</evidence>
<dbReference type="AlphaFoldDB" id="A0A8S3XA38"/>
<dbReference type="InterPro" id="IPR002213">
    <property type="entry name" value="UDP_glucos_trans"/>
</dbReference>
<evidence type="ECO:0000313" key="4">
    <source>
        <dbReference type="EMBL" id="CAG5012002.1"/>
    </source>
</evidence>
<dbReference type="Proteomes" id="UP000691718">
    <property type="component" value="Unassembled WGS sequence"/>
</dbReference>
<organism evidence="4 5">
    <name type="scientific">Parnassius apollo</name>
    <name type="common">Apollo butterfly</name>
    <name type="synonym">Papilio apollo</name>
    <dbReference type="NCBI Taxonomy" id="110799"/>
    <lineage>
        <taxon>Eukaryota</taxon>
        <taxon>Metazoa</taxon>
        <taxon>Ecdysozoa</taxon>
        <taxon>Arthropoda</taxon>
        <taxon>Hexapoda</taxon>
        <taxon>Insecta</taxon>
        <taxon>Pterygota</taxon>
        <taxon>Neoptera</taxon>
        <taxon>Endopterygota</taxon>
        <taxon>Lepidoptera</taxon>
        <taxon>Glossata</taxon>
        <taxon>Ditrysia</taxon>
        <taxon>Papilionoidea</taxon>
        <taxon>Papilionidae</taxon>
        <taxon>Parnassiinae</taxon>
        <taxon>Parnassini</taxon>
        <taxon>Parnassius</taxon>
        <taxon>Parnassius</taxon>
    </lineage>
</organism>
<keyword evidence="3" id="KW-0808">Transferase</keyword>
<name>A0A8S3XA38_PARAO</name>
<evidence type="ECO:0000256" key="3">
    <source>
        <dbReference type="ARBA" id="ARBA00022679"/>
    </source>
</evidence>
<reference evidence="4" key="1">
    <citation type="submission" date="2021-04" db="EMBL/GenBank/DDBJ databases">
        <authorList>
            <person name="Tunstrom K."/>
        </authorList>
    </citation>
    <scope>NUCLEOTIDE SEQUENCE</scope>
</reference>
<keyword evidence="5" id="KW-1185">Reference proteome</keyword>
<evidence type="ECO:0000256" key="2">
    <source>
        <dbReference type="ARBA" id="ARBA00022676"/>
    </source>
</evidence>
<dbReference type="PANTHER" id="PTHR48043">
    <property type="entry name" value="EG:EG0003.4 PROTEIN-RELATED"/>
    <property type="match status" value="1"/>
</dbReference>
<sequence length="107" mass="11862">MYQSHPKVLAFVSHGGMLSLSEAAHCGKPLLAMPFFGDQFSNSAVIHASGLGSTVSFGYLNANNLAEEIRKLTTLEMQENARKVSKLWHDRPQPVIESAIYWTEILE</sequence>
<proteinExistence type="inferred from homology"/>
<gene>
    <name evidence="4" type="ORF">PAPOLLO_LOCUS15701</name>
</gene>
<comment type="caution">
    <text evidence="4">The sequence shown here is derived from an EMBL/GenBank/DDBJ whole genome shotgun (WGS) entry which is preliminary data.</text>
</comment>
<accession>A0A8S3XA38</accession>
<dbReference type="EMBL" id="CAJQZP010001037">
    <property type="protein sequence ID" value="CAG5012002.1"/>
    <property type="molecule type" value="Genomic_DNA"/>
</dbReference>
<dbReference type="InterPro" id="IPR050271">
    <property type="entry name" value="UDP-glycosyltransferase"/>
</dbReference>
<dbReference type="Pfam" id="PF00201">
    <property type="entry name" value="UDPGT"/>
    <property type="match status" value="1"/>
</dbReference>
<evidence type="ECO:0000313" key="5">
    <source>
        <dbReference type="Proteomes" id="UP000691718"/>
    </source>
</evidence>
<protein>
    <submittedName>
        <fullName evidence="4">(apollo) hypothetical protein</fullName>
    </submittedName>
</protein>
<dbReference type="OrthoDB" id="5835829at2759"/>
<comment type="similarity">
    <text evidence="1">Belongs to the UDP-glycosyltransferase family.</text>
</comment>
<dbReference type="GO" id="GO:0008194">
    <property type="term" value="F:UDP-glycosyltransferase activity"/>
    <property type="evidence" value="ECO:0007669"/>
    <property type="project" value="InterPro"/>
</dbReference>
<keyword evidence="2" id="KW-0328">Glycosyltransferase</keyword>